<keyword evidence="3" id="KW-1185">Reference proteome</keyword>
<feature type="domain" description="Aminotransferase class V" evidence="1">
    <location>
        <begin position="98"/>
        <end position="498"/>
    </location>
</feature>
<sequence>MIATQTRVLAPETLGTLQLRPVQGDGDQTVKNQIEASAAAAGDGVLSSHPSTAPEPEATDLARAYATFLQDYPAYKATSALDDLRASDYARLDGAETYVDYMGGSLFPEGLLQDHMRLLLESGNLFGNAHSRSESSRRSSELAYRAREAVLQFVDADKDDYAVIFTPNATGALKLVGESFPFGEASSLLLPMDAHNSVHGIRVFAETNGTSVKYYGCGPRGGVNMESLQVIHTPCPSCSTSLLVITGQSNVTAAKAPLQDILPMAREAGLYTLLDAAALVPTTKISLRKTPVDACAISFYKICGYPTGLGALIVKRSFSRNVMRRVWFAGGTVTAVQVPGTGPTSYHFWEDGTINYLGLPAVQMGLEVVTRYRDVLPQRLTILTHALSSGIARATHPNGAPLAHVVSTLPDLEEPGASGSVVACIFLNASGTPIRNDVVERSARQSRIALRTGCMCNPGARNLHLGLNKEVGDLLFDGDSSFGLIRISLGLVSNFEDVWKVLSWVINEVPKLSNVAN</sequence>
<dbReference type="InterPro" id="IPR015424">
    <property type="entry name" value="PyrdxlP-dep_Trfase"/>
</dbReference>
<evidence type="ECO:0000313" key="3">
    <source>
        <dbReference type="Proteomes" id="UP000006514"/>
    </source>
</evidence>
<dbReference type="Gene3D" id="3.90.1150.10">
    <property type="entry name" value="Aspartate Aminotransferase, domain 1"/>
    <property type="match status" value="1"/>
</dbReference>
<dbReference type="InParanoid" id="J0LGI4"/>
<dbReference type="Proteomes" id="UP000006514">
    <property type="component" value="Unassembled WGS sequence"/>
</dbReference>
<protein>
    <submittedName>
        <fullName evidence="2">PLP-dependent transferase</fullName>
    </submittedName>
</protein>
<dbReference type="SUPFAM" id="SSF53383">
    <property type="entry name" value="PLP-dependent transferases"/>
    <property type="match status" value="1"/>
</dbReference>
<dbReference type="eggNOG" id="KOG2142">
    <property type="taxonomic scope" value="Eukaryota"/>
</dbReference>
<dbReference type="GO" id="GO:0043545">
    <property type="term" value="P:molybdopterin cofactor metabolic process"/>
    <property type="evidence" value="ECO:0007669"/>
    <property type="project" value="TreeGrafter"/>
</dbReference>
<proteinExistence type="predicted"/>
<dbReference type="OMA" id="QEQGWHV"/>
<dbReference type="GO" id="GO:0008265">
    <property type="term" value="F:molybdenum cofactor sulfurtransferase activity"/>
    <property type="evidence" value="ECO:0007669"/>
    <property type="project" value="TreeGrafter"/>
</dbReference>
<dbReference type="Pfam" id="PF00266">
    <property type="entry name" value="Aminotran_5"/>
    <property type="match status" value="1"/>
</dbReference>
<reference evidence="3" key="1">
    <citation type="journal article" date="2012" name="Science">
        <title>The Paleozoic origin of enzymatic lignin decomposition reconstructed from 31 fungal genomes.</title>
        <authorList>
            <person name="Floudas D."/>
            <person name="Binder M."/>
            <person name="Riley R."/>
            <person name="Barry K."/>
            <person name="Blanchette R.A."/>
            <person name="Henrissat B."/>
            <person name="Martinez A.T."/>
            <person name="Otillar R."/>
            <person name="Spatafora J.W."/>
            <person name="Yadav J.S."/>
            <person name="Aerts A."/>
            <person name="Benoit I."/>
            <person name="Boyd A."/>
            <person name="Carlson A."/>
            <person name="Copeland A."/>
            <person name="Coutinho P.M."/>
            <person name="de Vries R.P."/>
            <person name="Ferreira P."/>
            <person name="Findley K."/>
            <person name="Foster B."/>
            <person name="Gaskell J."/>
            <person name="Glotzer D."/>
            <person name="Gorecki P."/>
            <person name="Heitman J."/>
            <person name="Hesse C."/>
            <person name="Hori C."/>
            <person name="Igarashi K."/>
            <person name="Jurgens J.A."/>
            <person name="Kallen N."/>
            <person name="Kersten P."/>
            <person name="Kohler A."/>
            <person name="Kuees U."/>
            <person name="Kumar T.K.A."/>
            <person name="Kuo A."/>
            <person name="LaButti K."/>
            <person name="Larrondo L.F."/>
            <person name="Lindquist E."/>
            <person name="Ling A."/>
            <person name="Lombard V."/>
            <person name="Lucas S."/>
            <person name="Lundell T."/>
            <person name="Martin R."/>
            <person name="McLaughlin D.J."/>
            <person name="Morgenstern I."/>
            <person name="Morin E."/>
            <person name="Murat C."/>
            <person name="Nagy L.G."/>
            <person name="Nolan M."/>
            <person name="Ohm R.A."/>
            <person name="Patyshakuliyeva A."/>
            <person name="Rokas A."/>
            <person name="Ruiz-Duenas F.J."/>
            <person name="Sabat G."/>
            <person name="Salamov A."/>
            <person name="Samejima M."/>
            <person name="Schmutz J."/>
            <person name="Slot J.C."/>
            <person name="St John F."/>
            <person name="Stenlid J."/>
            <person name="Sun H."/>
            <person name="Sun S."/>
            <person name="Syed K."/>
            <person name="Tsang A."/>
            <person name="Wiebenga A."/>
            <person name="Young D."/>
            <person name="Pisabarro A."/>
            <person name="Eastwood D.C."/>
            <person name="Martin F."/>
            <person name="Cullen D."/>
            <person name="Grigoriev I.V."/>
            <person name="Hibbett D.S."/>
        </authorList>
    </citation>
    <scope>NUCLEOTIDE SEQUENCE [LARGE SCALE GENOMIC DNA]</scope>
    <source>
        <strain evidence="3">TFB10046</strain>
    </source>
</reference>
<dbReference type="EMBL" id="JH687855">
    <property type="protein sequence ID" value="EJD36696.1"/>
    <property type="molecule type" value="Genomic_DNA"/>
</dbReference>
<dbReference type="PANTHER" id="PTHR14237:SF80">
    <property type="entry name" value="MOLYBDENUM COFACTOR SULFURASE"/>
    <property type="match status" value="1"/>
</dbReference>
<name>J0LGI4_AURST</name>
<dbReference type="KEGG" id="adl:AURDEDRAFT_73914"/>
<dbReference type="PANTHER" id="PTHR14237">
    <property type="entry name" value="MOLYBDOPTERIN COFACTOR SULFURASE MOSC"/>
    <property type="match status" value="1"/>
</dbReference>
<keyword evidence="2" id="KW-0808">Transferase</keyword>
<organism evidence="2 3">
    <name type="scientific">Auricularia subglabra (strain TFB-10046 / SS5)</name>
    <name type="common">White-rot fungus</name>
    <name type="synonym">Auricularia delicata (strain TFB10046)</name>
    <dbReference type="NCBI Taxonomy" id="717982"/>
    <lineage>
        <taxon>Eukaryota</taxon>
        <taxon>Fungi</taxon>
        <taxon>Dikarya</taxon>
        <taxon>Basidiomycota</taxon>
        <taxon>Agaricomycotina</taxon>
        <taxon>Agaricomycetes</taxon>
        <taxon>Auriculariales</taxon>
        <taxon>Auriculariaceae</taxon>
        <taxon>Auricularia</taxon>
    </lineage>
</organism>
<dbReference type="OrthoDB" id="10264306at2759"/>
<dbReference type="InterPro" id="IPR015421">
    <property type="entry name" value="PyrdxlP-dep_Trfase_major"/>
</dbReference>
<evidence type="ECO:0000259" key="1">
    <source>
        <dbReference type="Pfam" id="PF00266"/>
    </source>
</evidence>
<dbReference type="InterPro" id="IPR000192">
    <property type="entry name" value="Aminotrans_V_dom"/>
</dbReference>
<dbReference type="AlphaFoldDB" id="J0LGI4"/>
<dbReference type="InterPro" id="IPR015422">
    <property type="entry name" value="PyrdxlP-dep_Trfase_small"/>
</dbReference>
<gene>
    <name evidence="2" type="ORF">AURDEDRAFT_73914</name>
</gene>
<accession>J0LGI4</accession>
<dbReference type="Gene3D" id="3.40.640.10">
    <property type="entry name" value="Type I PLP-dependent aspartate aminotransferase-like (Major domain)"/>
    <property type="match status" value="1"/>
</dbReference>
<evidence type="ECO:0000313" key="2">
    <source>
        <dbReference type="EMBL" id="EJD36696.1"/>
    </source>
</evidence>